<evidence type="ECO:0000313" key="6">
    <source>
        <dbReference type="Proteomes" id="UP001501490"/>
    </source>
</evidence>
<dbReference type="SUPFAM" id="SSF52540">
    <property type="entry name" value="P-loop containing nucleoside triphosphate hydrolases"/>
    <property type="match status" value="1"/>
</dbReference>
<dbReference type="SMART" id="SM00382">
    <property type="entry name" value="AAA"/>
    <property type="match status" value="1"/>
</dbReference>
<dbReference type="PANTHER" id="PTHR24220">
    <property type="entry name" value="IMPORT ATP-BINDING PROTEIN"/>
    <property type="match status" value="1"/>
</dbReference>
<proteinExistence type="predicted"/>
<evidence type="ECO:0000256" key="2">
    <source>
        <dbReference type="ARBA" id="ARBA00022840"/>
    </source>
</evidence>
<reference evidence="6" key="1">
    <citation type="journal article" date="2019" name="Int. J. Syst. Evol. Microbiol.">
        <title>The Global Catalogue of Microorganisms (GCM) 10K type strain sequencing project: providing services to taxonomists for standard genome sequencing and annotation.</title>
        <authorList>
            <consortium name="The Broad Institute Genomics Platform"/>
            <consortium name="The Broad Institute Genome Sequencing Center for Infectious Disease"/>
            <person name="Wu L."/>
            <person name="Ma J."/>
        </authorList>
    </citation>
    <scope>NUCLEOTIDE SEQUENCE [LARGE SCALE GENOMIC DNA]</scope>
    <source>
        <strain evidence="6">JCM 16929</strain>
    </source>
</reference>
<comment type="caution">
    <text evidence="5">The sequence shown here is derived from an EMBL/GenBank/DDBJ whole genome shotgun (WGS) entry which is preliminary data.</text>
</comment>
<evidence type="ECO:0000256" key="3">
    <source>
        <dbReference type="SAM" id="MobiDB-lite"/>
    </source>
</evidence>
<dbReference type="Pfam" id="PF00005">
    <property type="entry name" value="ABC_tran"/>
    <property type="match status" value="1"/>
</dbReference>
<name>A0ABP7AVD7_9ACTN</name>
<dbReference type="InterPro" id="IPR003593">
    <property type="entry name" value="AAA+_ATPase"/>
</dbReference>
<dbReference type="InterPro" id="IPR015854">
    <property type="entry name" value="ABC_transpr_LolD-like"/>
</dbReference>
<protein>
    <submittedName>
        <fullName evidence="5">ABC transporter ATP-binding protein</fullName>
    </submittedName>
</protein>
<dbReference type="Gene3D" id="3.40.50.300">
    <property type="entry name" value="P-loop containing nucleotide triphosphate hydrolases"/>
    <property type="match status" value="1"/>
</dbReference>
<keyword evidence="2 5" id="KW-0067">ATP-binding</keyword>
<evidence type="ECO:0000313" key="5">
    <source>
        <dbReference type="EMBL" id="GAA3641391.1"/>
    </source>
</evidence>
<dbReference type="GO" id="GO:0005524">
    <property type="term" value="F:ATP binding"/>
    <property type="evidence" value="ECO:0007669"/>
    <property type="project" value="UniProtKB-KW"/>
</dbReference>
<dbReference type="PANTHER" id="PTHR24220:SF685">
    <property type="entry name" value="ABC TRANSPORTER RELATED"/>
    <property type="match status" value="1"/>
</dbReference>
<sequence>MSAAVGIGVVTHELVHVFHTEGHDVAALSGISLTIRPGEYVGLLGPSGAGKSTLLSACAALLRPSAGRLLLDGTNIVTLDDTERDELRASRIGMVLQGADRNVVGYLSVAENIRLAQRGALAAGRSPAALPDAAELADLVGLRAAPEVRADTLDPAGLQLLALACGLAHRPRLLLADEPTSRLPAQARDVVLAALSEVNRRWGCTILLVTHDPAVAAAIPRTVTIRDGRIGAEGRRGEEYSVVTADGSVGLPADVLADHPPGTLLRVERSGRGFRLDPVRPGTPDAGGSDASEQAIP</sequence>
<feature type="domain" description="ABC transporter" evidence="4">
    <location>
        <begin position="12"/>
        <end position="252"/>
    </location>
</feature>
<dbReference type="PROSITE" id="PS50893">
    <property type="entry name" value="ABC_TRANSPORTER_2"/>
    <property type="match status" value="1"/>
</dbReference>
<feature type="compositionally biased region" description="Basic and acidic residues" evidence="3">
    <location>
        <begin position="269"/>
        <end position="278"/>
    </location>
</feature>
<dbReference type="Proteomes" id="UP001501490">
    <property type="component" value="Unassembled WGS sequence"/>
</dbReference>
<organism evidence="5 6">
    <name type="scientific">Microlunatus ginsengisoli</name>
    <dbReference type="NCBI Taxonomy" id="363863"/>
    <lineage>
        <taxon>Bacteria</taxon>
        <taxon>Bacillati</taxon>
        <taxon>Actinomycetota</taxon>
        <taxon>Actinomycetes</taxon>
        <taxon>Propionibacteriales</taxon>
        <taxon>Propionibacteriaceae</taxon>
        <taxon>Microlunatus</taxon>
    </lineage>
</organism>
<dbReference type="InterPro" id="IPR003439">
    <property type="entry name" value="ABC_transporter-like_ATP-bd"/>
</dbReference>
<keyword evidence="1" id="KW-0547">Nucleotide-binding</keyword>
<evidence type="ECO:0000256" key="1">
    <source>
        <dbReference type="ARBA" id="ARBA00022741"/>
    </source>
</evidence>
<dbReference type="InterPro" id="IPR027417">
    <property type="entry name" value="P-loop_NTPase"/>
</dbReference>
<dbReference type="EMBL" id="BAABAB010000051">
    <property type="protein sequence ID" value="GAA3641391.1"/>
    <property type="molecule type" value="Genomic_DNA"/>
</dbReference>
<gene>
    <name evidence="5" type="ORF">GCM10022236_50080</name>
</gene>
<feature type="region of interest" description="Disordered" evidence="3">
    <location>
        <begin position="269"/>
        <end position="297"/>
    </location>
</feature>
<keyword evidence="6" id="KW-1185">Reference proteome</keyword>
<evidence type="ECO:0000259" key="4">
    <source>
        <dbReference type="PROSITE" id="PS50893"/>
    </source>
</evidence>
<accession>A0ABP7AVD7</accession>
<dbReference type="RefSeq" id="WP_344809821.1">
    <property type="nucleotide sequence ID" value="NZ_BAABAB010000051.1"/>
</dbReference>